<feature type="domain" description="Amidase" evidence="2">
    <location>
        <begin position="24"/>
        <end position="454"/>
    </location>
</feature>
<dbReference type="InterPro" id="IPR000120">
    <property type="entry name" value="Amidase"/>
</dbReference>
<organism evidence="3 4">
    <name type="scientific">Capillimicrobium parvum</name>
    <dbReference type="NCBI Taxonomy" id="2884022"/>
    <lineage>
        <taxon>Bacteria</taxon>
        <taxon>Bacillati</taxon>
        <taxon>Actinomycetota</taxon>
        <taxon>Thermoleophilia</taxon>
        <taxon>Solirubrobacterales</taxon>
        <taxon>Capillimicrobiaceae</taxon>
        <taxon>Capillimicrobium</taxon>
    </lineage>
</organism>
<dbReference type="Proteomes" id="UP001162834">
    <property type="component" value="Chromosome"/>
</dbReference>
<dbReference type="Gene3D" id="3.90.1300.10">
    <property type="entry name" value="Amidase signature (AS) domain"/>
    <property type="match status" value="1"/>
</dbReference>
<dbReference type="PANTHER" id="PTHR11895">
    <property type="entry name" value="TRANSAMIDASE"/>
    <property type="match status" value="1"/>
</dbReference>
<dbReference type="InterPro" id="IPR023631">
    <property type="entry name" value="Amidase_dom"/>
</dbReference>
<dbReference type="PROSITE" id="PS00571">
    <property type="entry name" value="AMIDASES"/>
    <property type="match status" value="1"/>
</dbReference>
<dbReference type="EC" id="6.3.5.7" evidence="3"/>
<proteinExistence type="inferred from homology"/>
<gene>
    <name evidence="3" type="primary">gatA_5</name>
    <name evidence="3" type="ORF">DSM104329_03444</name>
</gene>
<sequence length="474" mass="50650">MSLWEWTARDLAAGIRTGAVSSAEAVESCLSRVEEVNGALNAIVEVDAEGARAAAAAADDAVRRGDDLGPLHGVPVTIKVNTNQIGFANTNGVAALQEPLASENDPQVQSWLDAGAVSVGRTNTPPFSFRWFTENELYGITRNPWDSTRSPGGSSGGAAVALATGMCALAHGNDIGGSIRFPAACCGVTGIRPTVGRVPGWYGPIDLDPLLSVQIFLVQGPLARTVGDLRIGLRAMEAPDPRDPWYAPVTADLAPLGRPVRVGVVADPATGDFTARPDPAVRESLDLAAGWLRDAGYEVDEVQAPQLGEAARLWWRTALPEVKEFLLPLVNEVGDAGIRTFVDHLFTAFDDEFGEVGLATYMGGYARRGMLLRELHLLMEDVPLLLTPMAAEPPYRLGEDLESAARARELMSAQWPSMAVPFLGVPGLSVPVRVHDGLPIGVQLIGRRFREDTLFDAAEVIEARSDVRTPIDPR</sequence>
<reference evidence="3" key="1">
    <citation type="journal article" date="2022" name="Int. J. Syst. Evol. Microbiol.">
        <title>Pseudomonas aegrilactucae sp. nov. and Pseudomonas morbosilactucae sp. nov., pathogens causing bacterial rot of lettuce in Japan.</title>
        <authorList>
            <person name="Sawada H."/>
            <person name="Fujikawa T."/>
            <person name="Satou M."/>
        </authorList>
    </citation>
    <scope>NUCLEOTIDE SEQUENCE</scope>
    <source>
        <strain evidence="3">0166_1</strain>
    </source>
</reference>
<name>A0A9E7C1W9_9ACTN</name>
<dbReference type="Pfam" id="PF01425">
    <property type="entry name" value="Amidase"/>
    <property type="match status" value="1"/>
</dbReference>
<dbReference type="InterPro" id="IPR020556">
    <property type="entry name" value="Amidase_CS"/>
</dbReference>
<dbReference type="SUPFAM" id="SSF75304">
    <property type="entry name" value="Amidase signature (AS) enzymes"/>
    <property type="match status" value="1"/>
</dbReference>
<keyword evidence="3" id="KW-0436">Ligase</keyword>
<evidence type="ECO:0000313" key="4">
    <source>
        <dbReference type="Proteomes" id="UP001162834"/>
    </source>
</evidence>
<dbReference type="GO" id="GO:0050567">
    <property type="term" value="F:glutaminyl-tRNA synthase (glutamine-hydrolyzing) activity"/>
    <property type="evidence" value="ECO:0007669"/>
    <property type="project" value="UniProtKB-EC"/>
</dbReference>
<dbReference type="KEGG" id="sbae:DSM104329_03444"/>
<accession>A0A9E7C1W9</accession>
<evidence type="ECO:0000256" key="1">
    <source>
        <dbReference type="ARBA" id="ARBA00009199"/>
    </source>
</evidence>
<keyword evidence="4" id="KW-1185">Reference proteome</keyword>
<comment type="similarity">
    <text evidence="1">Belongs to the amidase family.</text>
</comment>
<evidence type="ECO:0000313" key="3">
    <source>
        <dbReference type="EMBL" id="UGS37032.1"/>
    </source>
</evidence>
<dbReference type="AlphaFoldDB" id="A0A9E7C1W9"/>
<dbReference type="PANTHER" id="PTHR11895:SF7">
    <property type="entry name" value="GLUTAMYL-TRNA(GLN) AMIDOTRANSFERASE SUBUNIT A, MITOCHONDRIAL"/>
    <property type="match status" value="1"/>
</dbReference>
<evidence type="ECO:0000259" key="2">
    <source>
        <dbReference type="Pfam" id="PF01425"/>
    </source>
</evidence>
<dbReference type="EMBL" id="CP087164">
    <property type="protein sequence ID" value="UGS37032.1"/>
    <property type="molecule type" value="Genomic_DNA"/>
</dbReference>
<protein>
    <submittedName>
        <fullName evidence="3">Glutamyl-tRNA(Gln) amidotransferase subunit A</fullName>
        <ecNumber evidence="3">6.3.5.7</ecNumber>
    </submittedName>
</protein>
<dbReference type="RefSeq" id="WP_259311095.1">
    <property type="nucleotide sequence ID" value="NZ_CP087164.1"/>
</dbReference>
<dbReference type="InterPro" id="IPR036928">
    <property type="entry name" value="AS_sf"/>
</dbReference>
<dbReference type="NCBIfam" id="NF005687">
    <property type="entry name" value="PRK07487.1"/>
    <property type="match status" value="1"/>
</dbReference>